<dbReference type="InterPro" id="IPR029060">
    <property type="entry name" value="PIN-like_dom_sf"/>
</dbReference>
<name>A0A368W1R5_9ACTN</name>
<dbReference type="InterPro" id="IPR044153">
    <property type="entry name" value="PIN_Pae0151-like"/>
</dbReference>
<evidence type="ECO:0000256" key="2">
    <source>
        <dbReference type="ARBA" id="ARBA00022722"/>
    </source>
</evidence>
<keyword evidence="6" id="KW-0800">Toxin</keyword>
<dbReference type="Gene3D" id="3.40.50.1010">
    <property type="entry name" value="5'-nuclease"/>
    <property type="match status" value="1"/>
</dbReference>
<organism evidence="8 9">
    <name type="scientific">Halopolyspora algeriensis</name>
    <dbReference type="NCBI Taxonomy" id="1500506"/>
    <lineage>
        <taxon>Bacteria</taxon>
        <taxon>Bacillati</taxon>
        <taxon>Actinomycetota</taxon>
        <taxon>Actinomycetes</taxon>
        <taxon>Actinomycetes incertae sedis</taxon>
        <taxon>Halopolyspora</taxon>
    </lineage>
</organism>
<dbReference type="PANTHER" id="PTHR35901:SF1">
    <property type="entry name" value="EXONUCLEASE VAPC9"/>
    <property type="match status" value="1"/>
</dbReference>
<reference evidence="8 9" key="1">
    <citation type="submission" date="2018-07" db="EMBL/GenBank/DDBJ databases">
        <title>Genomic Encyclopedia of Type Strains, Phase III (KMG-III): the genomes of soil and plant-associated and newly described type strains.</title>
        <authorList>
            <person name="Whitman W."/>
        </authorList>
    </citation>
    <scope>NUCLEOTIDE SEQUENCE [LARGE SCALE GENOMIC DNA]</scope>
    <source>
        <strain evidence="8 9">CECT 8575</strain>
    </source>
</reference>
<protein>
    <recommendedName>
        <fullName evidence="6">Ribonuclease VapC</fullName>
        <shortName evidence="6">RNase VapC</shortName>
        <ecNumber evidence="6">3.1.-.-</ecNumber>
    </recommendedName>
    <alternativeName>
        <fullName evidence="6">Toxin VapC</fullName>
    </alternativeName>
</protein>
<evidence type="ECO:0000256" key="3">
    <source>
        <dbReference type="ARBA" id="ARBA00022723"/>
    </source>
</evidence>
<comment type="function">
    <text evidence="6">Toxic component of a toxin-antitoxin (TA) system. An RNase.</text>
</comment>
<evidence type="ECO:0000256" key="5">
    <source>
        <dbReference type="ARBA" id="ARBA00022842"/>
    </source>
</evidence>
<keyword evidence="1 6" id="KW-1277">Toxin-antitoxin system</keyword>
<evidence type="ECO:0000256" key="4">
    <source>
        <dbReference type="ARBA" id="ARBA00022801"/>
    </source>
</evidence>
<dbReference type="SUPFAM" id="SSF88723">
    <property type="entry name" value="PIN domain-like"/>
    <property type="match status" value="1"/>
</dbReference>
<evidence type="ECO:0000256" key="6">
    <source>
        <dbReference type="HAMAP-Rule" id="MF_00265"/>
    </source>
</evidence>
<dbReference type="EC" id="3.1.-.-" evidence="6"/>
<feature type="domain" description="PIN" evidence="7">
    <location>
        <begin position="1"/>
        <end position="128"/>
    </location>
</feature>
<keyword evidence="3 6" id="KW-0479">Metal-binding</keyword>
<accession>A0A368W1R5</accession>
<feature type="binding site" evidence="6">
    <location>
        <position position="103"/>
    </location>
    <ligand>
        <name>Mg(2+)</name>
        <dbReference type="ChEBI" id="CHEBI:18420"/>
    </ligand>
</feature>
<dbReference type="EMBL" id="QPJC01000001">
    <property type="protein sequence ID" value="RCW47144.1"/>
    <property type="molecule type" value="Genomic_DNA"/>
</dbReference>
<dbReference type="InterPro" id="IPR051619">
    <property type="entry name" value="TypeII_TA_RNase_PINc/VapC"/>
</dbReference>
<evidence type="ECO:0000313" key="8">
    <source>
        <dbReference type="EMBL" id="RCW47144.1"/>
    </source>
</evidence>
<dbReference type="GO" id="GO:0000287">
    <property type="term" value="F:magnesium ion binding"/>
    <property type="evidence" value="ECO:0007669"/>
    <property type="project" value="UniProtKB-UniRule"/>
</dbReference>
<dbReference type="GO" id="GO:0004540">
    <property type="term" value="F:RNA nuclease activity"/>
    <property type="evidence" value="ECO:0007669"/>
    <property type="project" value="InterPro"/>
</dbReference>
<sequence length="139" mass="15202">MVLDANVIVALLVADEHQPAARARIEEWLNAGEELHAPAVLPYEVANVLARLVFEGTLTVHDVTGTWHDLAAFDLQLHPFDFTRDGPDVAAITAQLQWRHATDSTYVCLARRLGTTLWTLDGALARNAADNGLPVKLVT</sequence>
<keyword evidence="2 6" id="KW-0540">Nuclease</keyword>
<comment type="cofactor">
    <cofactor evidence="6">
        <name>Mg(2+)</name>
        <dbReference type="ChEBI" id="CHEBI:18420"/>
    </cofactor>
</comment>
<dbReference type="InterPro" id="IPR022907">
    <property type="entry name" value="VapC_family"/>
</dbReference>
<proteinExistence type="inferred from homology"/>
<dbReference type="GO" id="GO:0090729">
    <property type="term" value="F:toxin activity"/>
    <property type="evidence" value="ECO:0007669"/>
    <property type="project" value="UniProtKB-KW"/>
</dbReference>
<feature type="binding site" evidence="6">
    <location>
        <position position="4"/>
    </location>
    <ligand>
        <name>Mg(2+)</name>
        <dbReference type="ChEBI" id="CHEBI:18420"/>
    </ligand>
</feature>
<dbReference type="GO" id="GO:0016787">
    <property type="term" value="F:hydrolase activity"/>
    <property type="evidence" value="ECO:0007669"/>
    <property type="project" value="UniProtKB-KW"/>
</dbReference>
<dbReference type="Proteomes" id="UP000253495">
    <property type="component" value="Unassembled WGS sequence"/>
</dbReference>
<evidence type="ECO:0000259" key="7">
    <source>
        <dbReference type="Pfam" id="PF01850"/>
    </source>
</evidence>
<evidence type="ECO:0000256" key="1">
    <source>
        <dbReference type="ARBA" id="ARBA00022649"/>
    </source>
</evidence>
<dbReference type="PANTHER" id="PTHR35901">
    <property type="entry name" value="RIBONUCLEASE VAPC3"/>
    <property type="match status" value="1"/>
</dbReference>
<keyword evidence="4 6" id="KW-0378">Hydrolase</keyword>
<dbReference type="CDD" id="cd09873">
    <property type="entry name" value="PIN_Pae0151-like"/>
    <property type="match status" value="1"/>
</dbReference>
<gene>
    <name evidence="6" type="primary">vapC</name>
    <name evidence="8" type="ORF">DFQ14_101488</name>
</gene>
<evidence type="ECO:0000313" key="9">
    <source>
        <dbReference type="Proteomes" id="UP000253495"/>
    </source>
</evidence>
<dbReference type="Pfam" id="PF01850">
    <property type="entry name" value="PIN"/>
    <property type="match status" value="1"/>
</dbReference>
<dbReference type="AlphaFoldDB" id="A0A368W1R5"/>
<dbReference type="InterPro" id="IPR002716">
    <property type="entry name" value="PIN_dom"/>
</dbReference>
<keyword evidence="9" id="KW-1185">Reference proteome</keyword>
<dbReference type="HAMAP" id="MF_00265">
    <property type="entry name" value="VapC_Nob1"/>
    <property type="match status" value="1"/>
</dbReference>
<comment type="similarity">
    <text evidence="6">Belongs to the PINc/VapC protein family.</text>
</comment>
<comment type="caution">
    <text evidence="8">The sequence shown here is derived from an EMBL/GenBank/DDBJ whole genome shotgun (WGS) entry which is preliminary data.</text>
</comment>
<keyword evidence="5 6" id="KW-0460">Magnesium</keyword>